<evidence type="ECO:0000313" key="2">
    <source>
        <dbReference type="Proteomes" id="UP000245974"/>
    </source>
</evidence>
<dbReference type="AlphaFoldDB" id="A0A2U3MV24"/>
<dbReference type="Proteomes" id="UP000245974">
    <property type="component" value="Unassembled WGS sequence"/>
</dbReference>
<dbReference type="RefSeq" id="WP_121972698.1">
    <property type="nucleotide sequence ID" value="NZ_OOGT01000008.1"/>
</dbReference>
<name>A0A2U3MV24_9GAMM</name>
<dbReference type="OrthoDB" id="6649503at2"/>
<reference evidence="2" key="1">
    <citation type="submission" date="2018-03" db="EMBL/GenBank/DDBJ databases">
        <authorList>
            <person name="Blom J."/>
        </authorList>
    </citation>
    <scope>NUCLEOTIDE SEQUENCE [LARGE SCALE GENOMIC DNA]</scope>
    <source>
        <strain evidence="2">KPC-SM-21</strain>
    </source>
</reference>
<sequence length="135" mass="15703">MMTHTQAREAFMRLIDSFDYLDQSMIFTQNQKQPSQPFEPPDQGLWCRVVVRNAPSFISCMADEPRTRTVGNLIIQCFDRLGNDTIELSKLGDAWIKHLQFKQVDQLTIMTGSVIDVGEAEDFYQFNVIFEYRIN</sequence>
<organism evidence="1 2">
    <name type="scientific">Acinetobacter stercoris</name>
    <dbReference type="NCBI Taxonomy" id="2126983"/>
    <lineage>
        <taxon>Bacteria</taxon>
        <taxon>Pseudomonadati</taxon>
        <taxon>Pseudomonadota</taxon>
        <taxon>Gammaproteobacteria</taxon>
        <taxon>Moraxellales</taxon>
        <taxon>Moraxellaceae</taxon>
        <taxon>Acinetobacter</taxon>
    </lineage>
</organism>
<evidence type="ECO:0008006" key="3">
    <source>
        <dbReference type="Google" id="ProtNLM"/>
    </source>
</evidence>
<keyword evidence="2" id="KW-1185">Reference proteome</keyword>
<accession>A0A2U3MV24</accession>
<dbReference type="EMBL" id="OOGT01000008">
    <property type="protein sequence ID" value="SPL69149.1"/>
    <property type="molecule type" value="Genomic_DNA"/>
</dbReference>
<gene>
    <name evidence="1" type="ORF">KPC_0327</name>
</gene>
<evidence type="ECO:0000313" key="1">
    <source>
        <dbReference type="EMBL" id="SPL69149.1"/>
    </source>
</evidence>
<proteinExistence type="predicted"/>
<dbReference type="InParanoid" id="A0A2U3MV24"/>
<dbReference type="Gene3D" id="3.30.2000.20">
    <property type="match status" value="1"/>
</dbReference>
<protein>
    <recommendedName>
        <fullName evidence="3">DUF3168 domain-containing protein</fullName>
    </recommendedName>
</protein>